<evidence type="ECO:0000256" key="4">
    <source>
        <dbReference type="ARBA" id="ARBA00022729"/>
    </source>
</evidence>
<evidence type="ECO:0000256" key="7">
    <source>
        <dbReference type="ARBA" id="ARBA00023098"/>
    </source>
</evidence>
<dbReference type="EMBL" id="JBAMMX010000014">
    <property type="protein sequence ID" value="KAK6928153.1"/>
    <property type="molecule type" value="Genomic_DNA"/>
</dbReference>
<comment type="similarity">
    <text evidence="2">Belongs to the 'GDSL' lipolytic enzyme family.</text>
</comment>
<dbReference type="InterPro" id="IPR036514">
    <property type="entry name" value="SGNH_hydro_sf"/>
</dbReference>
<dbReference type="Gene3D" id="3.40.50.1110">
    <property type="entry name" value="SGNH hydrolase"/>
    <property type="match status" value="1"/>
</dbReference>
<keyword evidence="7" id="KW-0443">Lipid metabolism</keyword>
<evidence type="ECO:0000313" key="10">
    <source>
        <dbReference type="Proteomes" id="UP001370490"/>
    </source>
</evidence>
<dbReference type="GO" id="GO:0005576">
    <property type="term" value="C:extracellular region"/>
    <property type="evidence" value="ECO:0007669"/>
    <property type="project" value="UniProtKB-SubCell"/>
</dbReference>
<evidence type="ECO:0000256" key="5">
    <source>
        <dbReference type="ARBA" id="ARBA00022801"/>
    </source>
</evidence>
<sequence length="382" mass="43405">MKTPMIALFLIAFQQILLGSEAYTKVPALYIFGDSQADCGNENLIDDNEDKSMYDPYGKNFPYGPTGRYSDGDLITDQIGYYLDVQASTPFVHDEVKFKANKRDGYNFAFASAGILDETGSTIIELFKNSISEYLNRTFHNSSTALSENLSESLFVVLVGSNDYVFNYLDPLQNSTKHYTPKRLARVLASRLANFLEELYTLGGRKFFMFEVGPLGCYPLVIDMVRPESVCAKDINEMVQYFNTQLGDAVAQLNYRFQDATFYLIQIYDFLFKLVQHPVKYGLREIRVPCCPTTTTKNSMGLCAAHGVPCSSSKLHMFWDKYHLGSHINKLIAEKACKDSGFCRRPADFDFLSATSLLRPRYIEGTKRISKPFRRGLNFYCM</sequence>
<evidence type="ECO:0000256" key="3">
    <source>
        <dbReference type="ARBA" id="ARBA00022525"/>
    </source>
</evidence>
<proteinExistence type="inferred from homology"/>
<dbReference type="GO" id="GO:0016788">
    <property type="term" value="F:hydrolase activity, acting on ester bonds"/>
    <property type="evidence" value="ECO:0007669"/>
    <property type="project" value="InterPro"/>
</dbReference>
<evidence type="ECO:0000256" key="8">
    <source>
        <dbReference type="SAM" id="SignalP"/>
    </source>
</evidence>
<dbReference type="InterPro" id="IPR051238">
    <property type="entry name" value="GDSL_esterase/lipase"/>
</dbReference>
<keyword evidence="4 8" id="KW-0732">Signal</keyword>
<reference evidence="9 10" key="1">
    <citation type="submission" date="2023-12" db="EMBL/GenBank/DDBJ databases">
        <title>A high-quality genome assembly for Dillenia turbinata (Dilleniales).</title>
        <authorList>
            <person name="Chanderbali A."/>
        </authorList>
    </citation>
    <scope>NUCLEOTIDE SEQUENCE [LARGE SCALE GENOMIC DNA]</scope>
    <source>
        <strain evidence="9">LSX21</strain>
        <tissue evidence="9">Leaf</tissue>
    </source>
</reference>
<dbReference type="AlphaFoldDB" id="A0AAN8VIB3"/>
<evidence type="ECO:0000313" key="9">
    <source>
        <dbReference type="EMBL" id="KAK6928153.1"/>
    </source>
</evidence>
<dbReference type="Pfam" id="PF00657">
    <property type="entry name" value="Lipase_GDSL"/>
    <property type="match status" value="1"/>
</dbReference>
<keyword evidence="10" id="KW-1185">Reference proteome</keyword>
<protein>
    <submittedName>
        <fullName evidence="9">GDSL lipase/esterase</fullName>
    </submittedName>
</protein>
<evidence type="ECO:0000256" key="2">
    <source>
        <dbReference type="ARBA" id="ARBA00008668"/>
    </source>
</evidence>
<dbReference type="InterPro" id="IPR001087">
    <property type="entry name" value="GDSL"/>
</dbReference>
<accession>A0AAN8VIB3</accession>
<name>A0AAN8VIB3_9MAGN</name>
<organism evidence="9 10">
    <name type="scientific">Dillenia turbinata</name>
    <dbReference type="NCBI Taxonomy" id="194707"/>
    <lineage>
        <taxon>Eukaryota</taxon>
        <taxon>Viridiplantae</taxon>
        <taxon>Streptophyta</taxon>
        <taxon>Embryophyta</taxon>
        <taxon>Tracheophyta</taxon>
        <taxon>Spermatophyta</taxon>
        <taxon>Magnoliopsida</taxon>
        <taxon>eudicotyledons</taxon>
        <taxon>Gunneridae</taxon>
        <taxon>Pentapetalae</taxon>
        <taxon>Dilleniales</taxon>
        <taxon>Dilleniaceae</taxon>
        <taxon>Dillenia</taxon>
    </lineage>
</organism>
<dbReference type="PANTHER" id="PTHR45650:SF43">
    <property type="entry name" value="GDSL ESTERASE_LIPASE 7-LIKE"/>
    <property type="match status" value="1"/>
</dbReference>
<dbReference type="PANTHER" id="PTHR45650">
    <property type="entry name" value="GDSL-LIKE LIPASE/ACYLHYDROLASE-RELATED"/>
    <property type="match status" value="1"/>
</dbReference>
<gene>
    <name evidence="9" type="ORF">RJ641_006744</name>
</gene>
<keyword evidence="5" id="KW-0378">Hydrolase</keyword>
<feature type="signal peptide" evidence="8">
    <location>
        <begin position="1"/>
        <end position="22"/>
    </location>
</feature>
<dbReference type="Proteomes" id="UP001370490">
    <property type="component" value="Unassembled WGS sequence"/>
</dbReference>
<feature type="chain" id="PRO_5042913092" evidence="8">
    <location>
        <begin position="23"/>
        <end position="382"/>
    </location>
</feature>
<dbReference type="GO" id="GO:0016042">
    <property type="term" value="P:lipid catabolic process"/>
    <property type="evidence" value="ECO:0007669"/>
    <property type="project" value="UniProtKB-KW"/>
</dbReference>
<comment type="caution">
    <text evidence="9">The sequence shown here is derived from an EMBL/GenBank/DDBJ whole genome shotgun (WGS) entry which is preliminary data.</text>
</comment>
<evidence type="ECO:0000256" key="1">
    <source>
        <dbReference type="ARBA" id="ARBA00004613"/>
    </source>
</evidence>
<evidence type="ECO:0000256" key="6">
    <source>
        <dbReference type="ARBA" id="ARBA00022963"/>
    </source>
</evidence>
<keyword evidence="6" id="KW-0442">Lipid degradation</keyword>
<comment type="subcellular location">
    <subcellularLocation>
        <location evidence="1">Secreted</location>
    </subcellularLocation>
</comment>
<keyword evidence="3" id="KW-0964">Secreted</keyword>